<evidence type="ECO:0000256" key="1">
    <source>
        <dbReference type="RuleBase" id="RU000363"/>
    </source>
</evidence>
<dbReference type="EMBL" id="CAIIXF020000012">
    <property type="protein sequence ID" value="CAH1800849.1"/>
    <property type="molecule type" value="Genomic_DNA"/>
</dbReference>
<comment type="similarity">
    <text evidence="1">Belongs to the short-chain dehydrogenases/reductases (SDR) family.</text>
</comment>
<sequence>MEFLRKAVIVTGSSQGIGKAIALNFAKLGANVLIHGRNESALKATQHECRTVGQPDAKFPIVRGDILKNETMKSIVDEAMTEFSRIDVLVNNAGGAKQMGSILDATMTDLDYELNIHFKVPLHMTQLSYPELKKTQGNIVNISSFLGVRPNTTIPFYTMSRAALNMFTQCAALEFSPDGVRINAVAPGYVETNVFLNMGFVSTIQEQKDIHTGAAKAVPLRKLATVEDVAKAVVFTASSPSMQGEILVLDGGHSLVGQDAETLANAAKCN</sequence>
<protein>
    <submittedName>
        <fullName evidence="2">Uncharacterized protein</fullName>
    </submittedName>
</protein>
<organism evidence="2 3">
    <name type="scientific">Owenia fusiformis</name>
    <name type="common">Polychaete worm</name>
    <dbReference type="NCBI Taxonomy" id="6347"/>
    <lineage>
        <taxon>Eukaryota</taxon>
        <taxon>Metazoa</taxon>
        <taxon>Spiralia</taxon>
        <taxon>Lophotrochozoa</taxon>
        <taxon>Annelida</taxon>
        <taxon>Polychaeta</taxon>
        <taxon>Sedentaria</taxon>
        <taxon>Canalipalpata</taxon>
        <taxon>Sabellida</taxon>
        <taxon>Oweniida</taxon>
        <taxon>Oweniidae</taxon>
        <taxon>Owenia</taxon>
    </lineage>
</organism>
<dbReference type="SUPFAM" id="SSF51735">
    <property type="entry name" value="NAD(P)-binding Rossmann-fold domains"/>
    <property type="match status" value="1"/>
</dbReference>
<accession>A0A8J1UT01</accession>
<name>A0A8J1UT01_OWEFU</name>
<keyword evidence="3" id="KW-1185">Reference proteome</keyword>
<gene>
    <name evidence="2" type="ORF">OFUS_LOCUS24687</name>
</gene>
<dbReference type="Proteomes" id="UP000749559">
    <property type="component" value="Unassembled WGS sequence"/>
</dbReference>
<dbReference type="InterPro" id="IPR002347">
    <property type="entry name" value="SDR_fam"/>
</dbReference>
<dbReference type="Gene3D" id="3.40.50.720">
    <property type="entry name" value="NAD(P)-binding Rossmann-like Domain"/>
    <property type="match status" value="1"/>
</dbReference>
<dbReference type="OrthoDB" id="47007at2759"/>
<dbReference type="PRINTS" id="PR00080">
    <property type="entry name" value="SDRFAMILY"/>
</dbReference>
<dbReference type="InterPro" id="IPR036291">
    <property type="entry name" value="NAD(P)-bd_dom_sf"/>
</dbReference>
<dbReference type="PANTHER" id="PTHR43975">
    <property type="entry name" value="ZGC:101858"/>
    <property type="match status" value="1"/>
</dbReference>
<dbReference type="FunFam" id="3.40.50.720:FF:000084">
    <property type="entry name" value="Short-chain dehydrogenase reductase"/>
    <property type="match status" value="1"/>
</dbReference>
<comment type="caution">
    <text evidence="2">The sequence shown here is derived from an EMBL/GenBank/DDBJ whole genome shotgun (WGS) entry which is preliminary data.</text>
</comment>
<dbReference type="AlphaFoldDB" id="A0A8J1UT01"/>
<dbReference type="PANTHER" id="PTHR43975:SF2">
    <property type="entry name" value="EG:BACR7A4.14 PROTEIN-RELATED"/>
    <property type="match status" value="1"/>
</dbReference>
<proteinExistence type="inferred from homology"/>
<evidence type="ECO:0000313" key="2">
    <source>
        <dbReference type="EMBL" id="CAH1800849.1"/>
    </source>
</evidence>
<dbReference type="Pfam" id="PF00106">
    <property type="entry name" value="adh_short"/>
    <property type="match status" value="1"/>
</dbReference>
<evidence type="ECO:0000313" key="3">
    <source>
        <dbReference type="Proteomes" id="UP000749559"/>
    </source>
</evidence>
<reference evidence="2" key="1">
    <citation type="submission" date="2022-03" db="EMBL/GenBank/DDBJ databases">
        <authorList>
            <person name="Martin C."/>
        </authorList>
    </citation>
    <scope>NUCLEOTIDE SEQUENCE</scope>
</reference>
<dbReference type="PRINTS" id="PR00081">
    <property type="entry name" value="GDHRDH"/>
</dbReference>